<keyword evidence="2" id="KW-0812">Transmembrane</keyword>
<evidence type="ECO:0000256" key="1">
    <source>
        <dbReference type="SAM" id="Coils"/>
    </source>
</evidence>
<feature type="coiled-coil region" evidence="1">
    <location>
        <begin position="289"/>
        <end position="386"/>
    </location>
</feature>
<reference evidence="4 5" key="1">
    <citation type="journal article" date="2022" name="Genome Biol. Evol.">
        <title>Host diet, physiology and behaviors set the stage for Lachnospiraceae cladogenesis.</title>
        <authorList>
            <person name="Vera-Ponce De Leon A."/>
            <person name="Schneider M."/>
            <person name="Jahnes B.C."/>
            <person name="Sadowski V."/>
            <person name="Camuy-Velez L.A."/>
            <person name="Duan J."/>
            <person name="Sabree Z.L."/>
        </authorList>
    </citation>
    <scope>NUCLEOTIDE SEQUENCE [LARGE SCALE GENOMIC DNA]</scope>
    <source>
        <strain evidence="4 5">PAL113</strain>
    </source>
</reference>
<feature type="transmembrane region" description="Helical" evidence="2">
    <location>
        <begin position="247"/>
        <end position="264"/>
    </location>
</feature>
<organism evidence="4 5">
    <name type="scientific">Aequitasia blattaphilus</name>
    <dbReference type="NCBI Taxonomy" id="2949332"/>
    <lineage>
        <taxon>Bacteria</taxon>
        <taxon>Bacillati</taxon>
        <taxon>Bacillota</taxon>
        <taxon>Clostridia</taxon>
        <taxon>Lachnospirales</taxon>
        <taxon>Lachnospiraceae</taxon>
        <taxon>Aequitasia</taxon>
    </lineage>
</organism>
<evidence type="ECO:0000313" key="5">
    <source>
        <dbReference type="Proteomes" id="UP001523566"/>
    </source>
</evidence>
<evidence type="ECO:0000259" key="3">
    <source>
        <dbReference type="Pfam" id="PF13476"/>
    </source>
</evidence>
<sequence>MIFKEFVLKNFGKFSNKRIQLKEGINLIYGENESGKSTVHGFIKGMLFGMDRGRGRAAYKDDFSRFEPWENSGYYEGNLEFQVENRSFLLSRAFDKEHKGAKLVSLDDHEVLSVEDGDLEILLEELTEDVYENTISIKQLGIETNQNLANRFSNYATSYYMTGEGDIDLTKALSFLKERRREEGKKIDSNIEEKARKREQIESEMSYIWRERQALKEEREVLELEIKKIEKKQEEVPYVVKKSKWRIHPVEGIMFLIFVLGALILPPRPWNYPLAIVIALICIIYSWNRLKTEKRQENIKEDLEDKEKNLQKMRWEHQHLEEDLQDKQVQYMNLQERLENFNELSESHIQQKEKIKGIEIAENTLINLSRRMRQSLEKELNQKTGEILSVITEGKYSKVFLDESLNLSILTEDKIVPLNQLSRGCIEQIYFSLRMAATMIMQREEYPFILDDTFAYFDERRLEKVLEWLAKNKRQVILFTCQKREEEILKKNGISYHKVEL</sequence>
<evidence type="ECO:0000256" key="2">
    <source>
        <dbReference type="SAM" id="Phobius"/>
    </source>
</evidence>
<feature type="transmembrane region" description="Helical" evidence="2">
    <location>
        <begin position="270"/>
        <end position="287"/>
    </location>
</feature>
<dbReference type="Proteomes" id="UP001523566">
    <property type="component" value="Unassembled WGS sequence"/>
</dbReference>
<name>A0ABT1E9P5_9FIRM</name>
<dbReference type="SUPFAM" id="SSF52540">
    <property type="entry name" value="P-loop containing nucleoside triphosphate hydrolases"/>
    <property type="match status" value="2"/>
</dbReference>
<keyword evidence="5" id="KW-1185">Reference proteome</keyword>
<dbReference type="RefSeq" id="WP_262066341.1">
    <property type="nucleotide sequence ID" value="NZ_JAMXOD010000011.1"/>
</dbReference>
<keyword evidence="2" id="KW-1133">Transmembrane helix</keyword>
<dbReference type="InterPro" id="IPR027417">
    <property type="entry name" value="P-loop_NTPase"/>
</dbReference>
<feature type="domain" description="Rad50/SbcC-type AAA" evidence="3">
    <location>
        <begin position="8"/>
        <end position="234"/>
    </location>
</feature>
<proteinExistence type="predicted"/>
<keyword evidence="2" id="KW-0472">Membrane</keyword>
<dbReference type="Gene3D" id="3.40.50.300">
    <property type="entry name" value="P-loop containing nucleotide triphosphate hydrolases"/>
    <property type="match status" value="2"/>
</dbReference>
<dbReference type="PANTHER" id="PTHR41259">
    <property type="entry name" value="DOUBLE-STRAND BREAK REPAIR RAD50 ATPASE, PUTATIVE-RELATED"/>
    <property type="match status" value="1"/>
</dbReference>
<dbReference type="Pfam" id="PF13476">
    <property type="entry name" value="AAA_23"/>
    <property type="match status" value="1"/>
</dbReference>
<gene>
    <name evidence="4" type="ORF">NK125_09035</name>
</gene>
<comment type="caution">
    <text evidence="4">The sequence shown here is derived from an EMBL/GenBank/DDBJ whole genome shotgun (WGS) entry which is preliminary data.</text>
</comment>
<dbReference type="PANTHER" id="PTHR41259:SF1">
    <property type="entry name" value="DOUBLE-STRAND BREAK REPAIR RAD50 ATPASE, PUTATIVE-RELATED"/>
    <property type="match status" value="1"/>
</dbReference>
<dbReference type="InterPro" id="IPR038729">
    <property type="entry name" value="Rad50/SbcC_AAA"/>
</dbReference>
<protein>
    <submittedName>
        <fullName evidence="4">AAA family ATPase</fullName>
    </submittedName>
</protein>
<dbReference type="EMBL" id="JAMZFW010000011">
    <property type="protein sequence ID" value="MCP1102556.1"/>
    <property type="molecule type" value="Genomic_DNA"/>
</dbReference>
<evidence type="ECO:0000313" key="4">
    <source>
        <dbReference type="EMBL" id="MCP1102556.1"/>
    </source>
</evidence>
<accession>A0ABT1E9P5</accession>
<keyword evidence="1" id="KW-0175">Coiled coil</keyword>